<sequence length="221" mass="25651">MTRMAQTEDWQSLKEHVHGRCNGFTVELYLPPANLSMLSRIFSLKNIAQNCCRETVVYCGGRPTRRIQVSTTTNFRQTQDGDHSGYRTSHDKVPVAKQVNGSLMTHQWYLPFILKKTITATQQSTRSCFQLQFLQFFPNYPAYMREESINGVVRIPVCYEQWELKQVKLWLVIVQVASKEMNLIAIFAVLMFSGVEHHARPAVRTLCCWMLHAKQTWTLMD</sequence>
<name>A0A6G5AGI2_RHIMP</name>
<protein>
    <submittedName>
        <fullName evidence="1">Uncharacterized protein</fullName>
    </submittedName>
</protein>
<organism evidence="1">
    <name type="scientific">Rhipicephalus microplus</name>
    <name type="common">Cattle tick</name>
    <name type="synonym">Boophilus microplus</name>
    <dbReference type="NCBI Taxonomy" id="6941"/>
    <lineage>
        <taxon>Eukaryota</taxon>
        <taxon>Metazoa</taxon>
        <taxon>Ecdysozoa</taxon>
        <taxon>Arthropoda</taxon>
        <taxon>Chelicerata</taxon>
        <taxon>Arachnida</taxon>
        <taxon>Acari</taxon>
        <taxon>Parasitiformes</taxon>
        <taxon>Ixodida</taxon>
        <taxon>Ixodoidea</taxon>
        <taxon>Ixodidae</taxon>
        <taxon>Rhipicephalinae</taxon>
        <taxon>Rhipicephalus</taxon>
        <taxon>Boophilus</taxon>
    </lineage>
</organism>
<evidence type="ECO:0000313" key="1">
    <source>
        <dbReference type="EMBL" id="NIE49698.1"/>
    </source>
</evidence>
<dbReference type="AlphaFoldDB" id="A0A6G5AGI2"/>
<accession>A0A6G5AGI2</accession>
<dbReference type="EMBL" id="GIKN01007425">
    <property type="protein sequence ID" value="NIE49698.1"/>
    <property type="molecule type" value="Transcribed_RNA"/>
</dbReference>
<reference evidence="1" key="1">
    <citation type="submission" date="2020-03" db="EMBL/GenBank/DDBJ databases">
        <title>A transcriptome and proteome of the tick Rhipicephalus microplus shaped by the genetic composition of its hosts and developmental stage.</title>
        <authorList>
            <person name="Garcia G.R."/>
            <person name="Ribeiro J.M.C."/>
            <person name="Maruyama S.R."/>
            <person name="Gardinasse L.G."/>
            <person name="Nelson K."/>
            <person name="Ferreira B.R."/>
            <person name="Andrade T.G."/>
            <person name="Santos I.K.F.M."/>
        </authorList>
    </citation>
    <scope>NUCLEOTIDE SEQUENCE</scope>
    <source>
        <strain evidence="1">NSGR</strain>
        <tissue evidence="1">Salivary glands</tissue>
    </source>
</reference>
<proteinExistence type="predicted"/>